<dbReference type="PRINTS" id="PR01490">
    <property type="entry name" value="RTXTOXIND"/>
</dbReference>
<dbReference type="PANTHER" id="PTHR30386">
    <property type="entry name" value="MEMBRANE FUSION SUBUNIT OF EMRAB-TOLC MULTIDRUG EFFLUX PUMP"/>
    <property type="match status" value="1"/>
</dbReference>
<keyword evidence="4 9" id="KW-1003">Cell membrane</keyword>
<evidence type="ECO:0000313" key="13">
    <source>
        <dbReference type="EMBL" id="MCW6536715.1"/>
    </source>
</evidence>
<feature type="coiled-coil region" evidence="10">
    <location>
        <begin position="182"/>
        <end position="209"/>
    </location>
</feature>
<evidence type="ECO:0000256" key="3">
    <source>
        <dbReference type="ARBA" id="ARBA00022448"/>
    </source>
</evidence>
<keyword evidence="3 9" id="KW-0813">Transport</keyword>
<reference evidence="13" key="1">
    <citation type="submission" date="2022-06" db="EMBL/GenBank/DDBJ databases">
        <title>Sphingomonas sp. nov. isolated from rhizosphere soil of tomato.</title>
        <authorList>
            <person name="Dong H."/>
            <person name="Gao R."/>
        </authorList>
    </citation>
    <scope>NUCLEOTIDE SEQUENCE</scope>
    <source>
        <strain evidence="13">MMSM24</strain>
    </source>
</reference>
<accession>A0AA41Z9Y0</accession>
<proteinExistence type="inferred from homology"/>
<feature type="coiled-coil region" evidence="10">
    <location>
        <begin position="291"/>
        <end position="318"/>
    </location>
</feature>
<comment type="subcellular location">
    <subcellularLocation>
        <location evidence="1 9">Cell inner membrane</location>
        <topology evidence="1 9">Single-pass membrane protein</topology>
    </subcellularLocation>
</comment>
<dbReference type="GO" id="GO:0005886">
    <property type="term" value="C:plasma membrane"/>
    <property type="evidence" value="ECO:0007669"/>
    <property type="project" value="UniProtKB-SubCell"/>
</dbReference>
<protein>
    <recommendedName>
        <fullName evidence="9">Membrane fusion protein (MFP) family protein</fullName>
    </recommendedName>
</protein>
<name>A0AA41Z9Y0_9SPHN</name>
<dbReference type="EMBL" id="JANFAV010000015">
    <property type="protein sequence ID" value="MCW6536715.1"/>
    <property type="molecule type" value="Genomic_DNA"/>
</dbReference>
<dbReference type="InterPro" id="IPR058781">
    <property type="entry name" value="HH_AprE-like"/>
</dbReference>
<dbReference type="InterPro" id="IPR010129">
    <property type="entry name" value="T1SS_HlyD"/>
</dbReference>
<evidence type="ECO:0000256" key="10">
    <source>
        <dbReference type="SAM" id="Coils"/>
    </source>
</evidence>
<evidence type="ECO:0000256" key="1">
    <source>
        <dbReference type="ARBA" id="ARBA00004377"/>
    </source>
</evidence>
<evidence type="ECO:0000256" key="4">
    <source>
        <dbReference type="ARBA" id="ARBA00022475"/>
    </source>
</evidence>
<evidence type="ECO:0000256" key="7">
    <source>
        <dbReference type="ARBA" id="ARBA00022989"/>
    </source>
</evidence>
<evidence type="ECO:0000256" key="2">
    <source>
        <dbReference type="ARBA" id="ARBA00009477"/>
    </source>
</evidence>
<keyword evidence="14" id="KW-1185">Reference proteome</keyword>
<organism evidence="13 14">
    <name type="scientific">Sphingomonas lycopersici</name>
    <dbReference type="NCBI Taxonomy" id="2951807"/>
    <lineage>
        <taxon>Bacteria</taxon>
        <taxon>Pseudomonadati</taxon>
        <taxon>Pseudomonadota</taxon>
        <taxon>Alphaproteobacteria</taxon>
        <taxon>Sphingomonadales</taxon>
        <taxon>Sphingomonadaceae</taxon>
        <taxon>Sphingomonas</taxon>
    </lineage>
</organism>
<evidence type="ECO:0000313" key="14">
    <source>
        <dbReference type="Proteomes" id="UP001165565"/>
    </source>
</evidence>
<dbReference type="NCBIfam" id="TIGR01843">
    <property type="entry name" value="type_I_hlyD"/>
    <property type="match status" value="1"/>
</dbReference>
<dbReference type="Proteomes" id="UP001165565">
    <property type="component" value="Unassembled WGS sequence"/>
</dbReference>
<gene>
    <name evidence="13" type="ORF">NEE01_18200</name>
</gene>
<evidence type="ECO:0000256" key="8">
    <source>
        <dbReference type="ARBA" id="ARBA00023136"/>
    </source>
</evidence>
<feature type="domain" description="AprE-like beta-barrel" evidence="12">
    <location>
        <begin position="360"/>
        <end position="448"/>
    </location>
</feature>
<evidence type="ECO:0000259" key="11">
    <source>
        <dbReference type="Pfam" id="PF25994"/>
    </source>
</evidence>
<keyword evidence="10" id="KW-0175">Coiled coil</keyword>
<dbReference type="AlphaFoldDB" id="A0AA41Z9Y0"/>
<dbReference type="GO" id="GO:0015031">
    <property type="term" value="P:protein transport"/>
    <property type="evidence" value="ECO:0007669"/>
    <property type="project" value="InterPro"/>
</dbReference>
<dbReference type="InterPro" id="IPR050739">
    <property type="entry name" value="MFP"/>
</dbReference>
<keyword evidence="5 9" id="KW-0997">Cell inner membrane</keyword>
<keyword evidence="8 9" id="KW-0472">Membrane</keyword>
<evidence type="ECO:0000256" key="6">
    <source>
        <dbReference type="ARBA" id="ARBA00022692"/>
    </source>
</evidence>
<keyword evidence="6 9" id="KW-0812">Transmembrane</keyword>
<dbReference type="Gene3D" id="2.40.30.170">
    <property type="match status" value="1"/>
</dbReference>
<keyword evidence="7 9" id="KW-1133">Transmembrane helix</keyword>
<dbReference type="CDD" id="cd12797">
    <property type="entry name" value="M23_peptidase"/>
    <property type="match status" value="1"/>
</dbReference>
<dbReference type="PANTHER" id="PTHR30386:SF27">
    <property type="entry name" value="MEMBRANE FUSION PROTEIN (MFP) FAMILY PROTEIN"/>
    <property type="match status" value="1"/>
</dbReference>
<comment type="caution">
    <text evidence="13">The sequence shown here is derived from an EMBL/GenBank/DDBJ whole genome shotgun (WGS) entry which is preliminary data.</text>
</comment>
<evidence type="ECO:0000259" key="12">
    <source>
        <dbReference type="Pfam" id="PF26002"/>
    </source>
</evidence>
<dbReference type="Gene3D" id="2.40.50.100">
    <property type="match status" value="1"/>
</dbReference>
<feature type="domain" description="AprE-like long alpha-helical hairpin" evidence="11">
    <location>
        <begin position="141"/>
        <end position="317"/>
    </location>
</feature>
<comment type="similarity">
    <text evidence="2 9">Belongs to the membrane fusion protein (MFP) (TC 8.A.1) family.</text>
</comment>
<dbReference type="InterPro" id="IPR058982">
    <property type="entry name" value="Beta-barrel_AprE"/>
</dbReference>
<evidence type="ECO:0000256" key="9">
    <source>
        <dbReference type="RuleBase" id="RU365093"/>
    </source>
</evidence>
<dbReference type="Pfam" id="PF26002">
    <property type="entry name" value="Beta-barrel_AprE"/>
    <property type="match status" value="1"/>
</dbReference>
<dbReference type="RefSeq" id="WP_265270397.1">
    <property type="nucleotide sequence ID" value="NZ_JANFAV010000015.1"/>
</dbReference>
<dbReference type="Pfam" id="PF25994">
    <property type="entry name" value="HH_AprE"/>
    <property type="match status" value="1"/>
</dbReference>
<feature type="transmembrane region" description="Helical" evidence="9">
    <location>
        <begin position="59"/>
        <end position="77"/>
    </location>
</feature>
<dbReference type="SUPFAM" id="SSF111369">
    <property type="entry name" value="HlyD-like secretion proteins"/>
    <property type="match status" value="1"/>
</dbReference>
<sequence length="472" mass="51195">MASHADGIESGWARHWRVLRDSWALETERLKSRKAWSETDFLPAALEVVETPPNPLGRIILWSLIVFLALALVWSIVAKIDVVAVAPGKVIAAGRNKLVQSADGGVVRSILVHDGQTVRRGQPLVTLDPTATGAEREQALAKLQTAALDAARSRAILSALHGGAANFVPPEGVSGDIVAVQRQLIDSRLAELRAKAQTLQEQAGEAEASRAASGAEIARLRDTLPFLTERANKRRVLTDKGYASRLGQLELDQQRVDHERRIGVEVQNQRKAAASLAGVRQQLAEVRSQAIRETLADLAKADAEVRLAREELVKATQRTGLQIVRAPVDGTVQQIAVTSEGSVLKPADPILVVVPSNAQLIVEAQVLNRDIGFVRAGQPVTVKLEAFPFTRYGTLEGKLMWVSRDAIQDEKLGPVYQARVAILDNHPTGGGAPLDVSPGLQASAEIRTSERRVIDFLLSPIERRVNEAGRER</sequence>
<evidence type="ECO:0000256" key="5">
    <source>
        <dbReference type="ARBA" id="ARBA00022519"/>
    </source>
</evidence>